<dbReference type="InterPro" id="IPR036396">
    <property type="entry name" value="Cyt_P450_sf"/>
</dbReference>
<dbReference type="PRINTS" id="PR00385">
    <property type="entry name" value="P450"/>
</dbReference>
<dbReference type="GO" id="GO:0016491">
    <property type="term" value="F:oxidoreductase activity"/>
    <property type="evidence" value="ECO:0007669"/>
    <property type="project" value="UniProtKB-KW"/>
</dbReference>
<gene>
    <name evidence="3" type="ORF">ACFFR3_14995</name>
</gene>
<dbReference type="InterPro" id="IPR017972">
    <property type="entry name" value="Cyt_P450_CS"/>
</dbReference>
<keyword evidence="2" id="KW-0479">Metal-binding</keyword>
<comment type="caution">
    <text evidence="3">The sequence shown here is derived from an EMBL/GenBank/DDBJ whole genome shotgun (WGS) entry which is preliminary data.</text>
</comment>
<dbReference type="RefSeq" id="WP_364365896.1">
    <property type="nucleotide sequence ID" value="NZ_JBHMCF010000011.1"/>
</dbReference>
<keyword evidence="2 3" id="KW-0560">Oxidoreductase</keyword>
<dbReference type="Proteomes" id="UP001589568">
    <property type="component" value="Unassembled WGS sequence"/>
</dbReference>
<keyword evidence="4" id="KW-1185">Reference proteome</keyword>
<sequence>MSEVTLVTARQRPLDPPDEVTGLRRDGAIHRMRYADGHLGWLVTGYAAARAVLAHPHLSNNPEGHHPPIASTRAELAERGFKLPPGFFLRMDAPEHTRYRKLLTGQFTVRRMKTLEPRIAEITRDCIDAMEAKGGPVDLVEEFALPIPSLVICELLGVPYDDREMFQTESKKLFDIEASADDAMAALGRVWAYLHGLIQQKRERPADDLLSGLLEGGELNDDELTGVGVLLLIAGHETTANMLGLGTYALLTSPDQLAALRDDPSLVDNAVEELLRHLTIIHLGPTRVARQDVEIDGVTIKAGETVTLHLPAANRDPERFPGGDHLDITRPAGGHLTFGHGIHQCLGQQLARAEMRIAYPALLERLPGLRLAVTPEEVPMRSKMSIYGVHRLPVTW</sequence>
<keyword evidence="2" id="KW-0503">Monooxygenase</keyword>
<organism evidence="3 4">
    <name type="scientific">Nonomuraea salmonea</name>
    <dbReference type="NCBI Taxonomy" id="46181"/>
    <lineage>
        <taxon>Bacteria</taxon>
        <taxon>Bacillati</taxon>
        <taxon>Actinomycetota</taxon>
        <taxon>Actinomycetes</taxon>
        <taxon>Streptosporangiales</taxon>
        <taxon>Streptosporangiaceae</taxon>
        <taxon>Nonomuraea</taxon>
    </lineage>
</organism>
<reference evidence="3 4" key="1">
    <citation type="submission" date="2024-09" db="EMBL/GenBank/DDBJ databases">
        <authorList>
            <person name="Sun Q."/>
            <person name="Mori K."/>
        </authorList>
    </citation>
    <scope>NUCLEOTIDE SEQUENCE [LARGE SCALE GENOMIC DNA]</scope>
    <source>
        <strain evidence="3 4">JCM 3324</strain>
    </source>
</reference>
<dbReference type="CDD" id="cd11030">
    <property type="entry name" value="CYP105-like"/>
    <property type="match status" value="1"/>
</dbReference>
<protein>
    <submittedName>
        <fullName evidence="3">Cytochrome P450</fullName>
        <ecNumber evidence="3">1.14.-.-</ecNumber>
    </submittedName>
</protein>
<evidence type="ECO:0000313" key="4">
    <source>
        <dbReference type="Proteomes" id="UP001589568"/>
    </source>
</evidence>
<accession>A0ABV5NKT3</accession>
<evidence type="ECO:0000313" key="3">
    <source>
        <dbReference type="EMBL" id="MFB9470826.1"/>
    </source>
</evidence>
<dbReference type="Gene3D" id="1.10.630.10">
    <property type="entry name" value="Cytochrome P450"/>
    <property type="match status" value="1"/>
</dbReference>
<dbReference type="SUPFAM" id="SSF48264">
    <property type="entry name" value="Cytochrome P450"/>
    <property type="match status" value="1"/>
</dbReference>
<dbReference type="PANTHER" id="PTHR46696:SF1">
    <property type="entry name" value="CYTOCHROME P450 YJIB-RELATED"/>
    <property type="match status" value="1"/>
</dbReference>
<dbReference type="PANTHER" id="PTHR46696">
    <property type="entry name" value="P450, PUTATIVE (EUROFUNG)-RELATED"/>
    <property type="match status" value="1"/>
</dbReference>
<dbReference type="EMBL" id="JBHMCF010000011">
    <property type="protein sequence ID" value="MFB9470826.1"/>
    <property type="molecule type" value="Genomic_DNA"/>
</dbReference>
<dbReference type="PRINTS" id="PR00359">
    <property type="entry name" value="BP450"/>
</dbReference>
<dbReference type="EC" id="1.14.-.-" evidence="3"/>
<dbReference type="Pfam" id="PF00067">
    <property type="entry name" value="p450"/>
    <property type="match status" value="1"/>
</dbReference>
<evidence type="ECO:0000256" key="1">
    <source>
        <dbReference type="ARBA" id="ARBA00010617"/>
    </source>
</evidence>
<keyword evidence="2" id="KW-0349">Heme</keyword>
<evidence type="ECO:0000256" key="2">
    <source>
        <dbReference type="RuleBase" id="RU000461"/>
    </source>
</evidence>
<dbReference type="InterPro" id="IPR002397">
    <property type="entry name" value="Cyt_P450_B"/>
</dbReference>
<proteinExistence type="inferred from homology"/>
<keyword evidence="2" id="KW-0408">Iron</keyword>
<dbReference type="InterPro" id="IPR001128">
    <property type="entry name" value="Cyt_P450"/>
</dbReference>
<dbReference type="PROSITE" id="PS00086">
    <property type="entry name" value="CYTOCHROME_P450"/>
    <property type="match status" value="1"/>
</dbReference>
<name>A0ABV5NKT3_9ACTN</name>
<comment type="similarity">
    <text evidence="1 2">Belongs to the cytochrome P450 family.</text>
</comment>